<comment type="caution">
    <text evidence="11">The sequence shown here is derived from an EMBL/GenBank/DDBJ whole genome shotgun (WGS) entry which is preliminary data.</text>
</comment>
<evidence type="ECO:0000256" key="6">
    <source>
        <dbReference type="ARBA" id="ARBA00022801"/>
    </source>
</evidence>
<keyword evidence="5" id="KW-0833">Ubl conjugation pathway</keyword>
<keyword evidence="4" id="KW-0645">Protease</keyword>
<dbReference type="InterPro" id="IPR001763">
    <property type="entry name" value="Rhodanese-like_dom"/>
</dbReference>
<dbReference type="GO" id="GO:0016579">
    <property type="term" value="P:protein deubiquitination"/>
    <property type="evidence" value="ECO:0007669"/>
    <property type="project" value="InterPro"/>
</dbReference>
<name>A0A286UJL3_9AGAM</name>
<dbReference type="PROSITE" id="PS00973">
    <property type="entry name" value="USP_2"/>
    <property type="match status" value="1"/>
</dbReference>
<feature type="compositionally biased region" description="Low complexity" evidence="8">
    <location>
        <begin position="224"/>
        <end position="288"/>
    </location>
</feature>
<evidence type="ECO:0000256" key="7">
    <source>
        <dbReference type="ARBA" id="ARBA00022807"/>
    </source>
</evidence>
<dbReference type="SUPFAM" id="SSF52821">
    <property type="entry name" value="Rhodanese/Cell cycle control phosphatase"/>
    <property type="match status" value="1"/>
</dbReference>
<proteinExistence type="inferred from homology"/>
<feature type="domain" description="Rhodanese" evidence="9">
    <location>
        <begin position="449"/>
        <end position="572"/>
    </location>
</feature>
<feature type="region of interest" description="Disordered" evidence="8">
    <location>
        <begin position="1"/>
        <end position="38"/>
    </location>
</feature>
<sequence length="1181" mass="130321">MPSVSVLPSSPLPNYPSSGSTHVNGNSSSNGAGSQPGRDLTVAEIKDRARASEQEVRGATLHSILRTAKDKAHVGLAREQDGDIRGAFQSLVIAAQLAQVMMSHPEFKQENAKKGGSHKSHVYKECYEFQKYFSGEIVPKVKRLETRLLEMEHSKKGQDGYAEQDGEPSNRSLGSIADRMRSLQNAGLKVQTTKRLSRDLSVASPATATTMSPPPVDWKERTISSSSSITRSSSHMSSPTLTQSQSFSQPHSQSQQQSSVSSHPTGSSVHSMSSSLGPPSPSIISTDSPRFATLSEFNQAFPSIDELDEGLPSLPSVPTNMPGSSSNVPPISPSVIKRFPSLPLDLDPGPRPASTPIPPSMAINGLQHSRPASPTSTARSMRSPLSPGIPLKPIGLTFTGSSSSARASPLNTGEGSSPGNVSGSRTPVSIPVTSAIHPKSLRDYLGRSNEVRVLLLDIRTRDEFEKGHIKSDAVVCLEPHVLQRDGLSSDKLEDALVVAPQKESAVFRNRNQFDLVVMYDADSESFGPSNTPMSLAMRIIFENEFQRVLKRPPVILVGGIKAWKASYPTEIVRDEIGLAADLERTSLTSQTSHYTPSGINGSSIEPKTNGWAETPMSPSQESRSITRHHFAMDQIPEDESSSLNKQAMSPSNSEPSRRLVRKPTMSRPPSSSSISFSTRNPYEKTSPYANGTYASSSSSITYPQYPLPSVSNFGTSLPSNTNPFVSPPPTASINPKLSRRHSDYIDQSEQAVSGFNKRASIDYPDISSQHVVRPPPVAATAERHDLRRSGHMTSLSTSEPPRIPVIGSEYPVVYWQDMQVATSGLKNLGNTCYMNSTMQCLSATVPFARFFTDGRWKNAVNYVNPLGTKGKLTEAFASILHEMWHQETPIITPFTFRRQICAYAQQFQGSEQHDSQEFLNFLLDGLHEDLNRVLKKESFTRTLESEAELEHLPQQIASQQEWSLYRRRDDSIVVDFFMGQFRNRMQCLTCHKTSTTYNSFMYLTLPIPKGSRVTLQQCLDAFVQDEVMEKADAWQCPNCKTLRKATKRLSISRLPPVLLIHLKRFQTKGHFTDKLETFVEFPLKSLDLTNYMPAPLPPGVDTRKTSAPISLDDPRSQVPPYKYDLYAVTNHFGTLSSGHYTAFVNSQRSWLYCDDSRITQADTREVVGKPAYVLYYKRVKP</sequence>
<feature type="compositionally biased region" description="Low complexity" evidence="8">
    <location>
        <begin position="322"/>
        <end position="331"/>
    </location>
</feature>
<feature type="compositionally biased region" description="Pro residues" evidence="8">
    <location>
        <begin position="349"/>
        <end position="359"/>
    </location>
</feature>
<feature type="region of interest" description="Disordered" evidence="8">
    <location>
        <begin position="306"/>
        <end position="331"/>
    </location>
</feature>
<dbReference type="PANTHER" id="PTHR21646:SF95">
    <property type="entry name" value="UBIQUITIN CARBOXYL-TERMINAL HYDROLASE 4-RELATED"/>
    <property type="match status" value="1"/>
</dbReference>
<feature type="compositionally biased region" description="Polar residues" evidence="8">
    <location>
        <begin position="366"/>
        <end position="380"/>
    </location>
</feature>
<dbReference type="InterPro" id="IPR050185">
    <property type="entry name" value="Ub_carboxyl-term_hydrolase"/>
</dbReference>
<dbReference type="InterPro" id="IPR001394">
    <property type="entry name" value="Peptidase_C19_UCH"/>
</dbReference>
<evidence type="ECO:0000313" key="12">
    <source>
        <dbReference type="Proteomes" id="UP000217199"/>
    </source>
</evidence>
<dbReference type="EMBL" id="NBII01000004">
    <property type="protein sequence ID" value="PAV19772.1"/>
    <property type="molecule type" value="Genomic_DNA"/>
</dbReference>
<feature type="compositionally biased region" description="Low complexity" evidence="8">
    <location>
        <begin position="667"/>
        <end position="677"/>
    </location>
</feature>
<evidence type="ECO:0000313" key="11">
    <source>
        <dbReference type="EMBL" id="PAV19772.1"/>
    </source>
</evidence>
<evidence type="ECO:0000256" key="3">
    <source>
        <dbReference type="ARBA" id="ARBA00012759"/>
    </source>
</evidence>
<reference evidence="11 12" key="1">
    <citation type="journal article" date="2017" name="Mol. Ecol.">
        <title>Comparative and population genomic landscape of Phellinus noxius: A hypervariable fungus causing root rot in trees.</title>
        <authorList>
            <person name="Chung C.L."/>
            <person name="Lee T.J."/>
            <person name="Akiba M."/>
            <person name="Lee H.H."/>
            <person name="Kuo T.H."/>
            <person name="Liu D."/>
            <person name="Ke H.M."/>
            <person name="Yokoi T."/>
            <person name="Roa M.B."/>
            <person name="Lu M.J."/>
            <person name="Chang Y.Y."/>
            <person name="Ann P.J."/>
            <person name="Tsai J.N."/>
            <person name="Chen C.Y."/>
            <person name="Tzean S.S."/>
            <person name="Ota Y."/>
            <person name="Hattori T."/>
            <person name="Sahashi N."/>
            <person name="Liou R.F."/>
            <person name="Kikuchi T."/>
            <person name="Tsai I.J."/>
        </authorList>
    </citation>
    <scope>NUCLEOTIDE SEQUENCE [LARGE SCALE GENOMIC DNA]</scope>
    <source>
        <strain evidence="11 12">FFPRI411160</strain>
    </source>
</reference>
<dbReference type="STRING" id="2282107.A0A286UJL3"/>
<dbReference type="PANTHER" id="PTHR21646">
    <property type="entry name" value="UBIQUITIN CARBOXYL-TERMINAL HYDROLASE"/>
    <property type="match status" value="1"/>
</dbReference>
<dbReference type="EC" id="3.4.19.12" evidence="3"/>
<dbReference type="CDD" id="cd02674">
    <property type="entry name" value="Peptidase_C19R"/>
    <property type="match status" value="1"/>
</dbReference>
<evidence type="ECO:0000256" key="4">
    <source>
        <dbReference type="ARBA" id="ARBA00022670"/>
    </source>
</evidence>
<keyword evidence="6" id="KW-0378">Hydrolase</keyword>
<evidence type="ECO:0000256" key="1">
    <source>
        <dbReference type="ARBA" id="ARBA00000707"/>
    </source>
</evidence>
<evidence type="ECO:0000256" key="5">
    <source>
        <dbReference type="ARBA" id="ARBA00022786"/>
    </source>
</evidence>
<dbReference type="GO" id="GO:0006508">
    <property type="term" value="P:proteolysis"/>
    <property type="evidence" value="ECO:0007669"/>
    <property type="project" value="UniProtKB-KW"/>
</dbReference>
<dbReference type="InterPro" id="IPR036873">
    <property type="entry name" value="Rhodanese-like_dom_sf"/>
</dbReference>
<dbReference type="InterPro" id="IPR038765">
    <property type="entry name" value="Papain-like_cys_pep_sf"/>
</dbReference>
<dbReference type="GO" id="GO:0004843">
    <property type="term" value="F:cysteine-type deubiquitinase activity"/>
    <property type="evidence" value="ECO:0007669"/>
    <property type="project" value="UniProtKB-EC"/>
</dbReference>
<dbReference type="PROSITE" id="PS50206">
    <property type="entry name" value="RHODANESE_3"/>
    <property type="match status" value="1"/>
</dbReference>
<feature type="region of interest" description="Disordered" evidence="8">
    <location>
        <begin position="154"/>
        <end position="173"/>
    </location>
</feature>
<dbReference type="PROSITE" id="PS00972">
    <property type="entry name" value="USP_1"/>
    <property type="match status" value="1"/>
</dbReference>
<feature type="region of interest" description="Disordered" evidence="8">
    <location>
        <begin position="347"/>
        <end position="426"/>
    </location>
</feature>
<dbReference type="Gene3D" id="3.90.70.10">
    <property type="entry name" value="Cysteine proteinases"/>
    <property type="match status" value="1"/>
</dbReference>
<dbReference type="SUPFAM" id="SSF54001">
    <property type="entry name" value="Cysteine proteinases"/>
    <property type="match status" value="1"/>
</dbReference>
<evidence type="ECO:0000259" key="9">
    <source>
        <dbReference type="PROSITE" id="PS50206"/>
    </source>
</evidence>
<keyword evidence="7" id="KW-0788">Thiol protease</keyword>
<dbReference type="Pfam" id="PF00443">
    <property type="entry name" value="UCH"/>
    <property type="match status" value="1"/>
</dbReference>
<dbReference type="Proteomes" id="UP000217199">
    <property type="component" value="Unassembled WGS sequence"/>
</dbReference>
<feature type="domain" description="USP" evidence="10">
    <location>
        <begin position="823"/>
        <end position="1179"/>
    </location>
</feature>
<evidence type="ECO:0000259" key="10">
    <source>
        <dbReference type="PROSITE" id="PS50235"/>
    </source>
</evidence>
<feature type="compositionally biased region" description="Polar residues" evidence="8">
    <location>
        <begin position="398"/>
        <end position="426"/>
    </location>
</feature>
<feature type="region of interest" description="Disordered" evidence="8">
    <location>
        <begin position="637"/>
        <end position="683"/>
    </location>
</feature>
<evidence type="ECO:0000256" key="2">
    <source>
        <dbReference type="ARBA" id="ARBA00009085"/>
    </source>
</evidence>
<dbReference type="InParanoid" id="A0A286UJL3"/>
<feature type="compositionally biased region" description="Polar residues" evidence="8">
    <location>
        <begin position="588"/>
        <end position="606"/>
    </location>
</feature>
<feature type="compositionally biased region" description="Low complexity" evidence="8">
    <location>
        <begin position="15"/>
        <end position="33"/>
    </location>
</feature>
<comment type="catalytic activity">
    <reaction evidence="1">
        <text>Thiol-dependent hydrolysis of ester, thioester, amide, peptide and isopeptide bonds formed by the C-terminal Gly of ubiquitin (a 76-residue protein attached to proteins as an intracellular targeting signal).</text>
        <dbReference type="EC" id="3.4.19.12"/>
    </reaction>
</comment>
<dbReference type="InterPro" id="IPR018200">
    <property type="entry name" value="USP_CS"/>
</dbReference>
<gene>
    <name evidence="11" type="ORF">PNOK_0470600</name>
</gene>
<dbReference type="InterPro" id="IPR028889">
    <property type="entry name" value="USP"/>
</dbReference>
<accession>A0A286UJL3</accession>
<organism evidence="11 12">
    <name type="scientific">Pyrrhoderma noxium</name>
    <dbReference type="NCBI Taxonomy" id="2282107"/>
    <lineage>
        <taxon>Eukaryota</taxon>
        <taxon>Fungi</taxon>
        <taxon>Dikarya</taxon>
        <taxon>Basidiomycota</taxon>
        <taxon>Agaricomycotina</taxon>
        <taxon>Agaricomycetes</taxon>
        <taxon>Hymenochaetales</taxon>
        <taxon>Hymenochaetaceae</taxon>
        <taxon>Pyrrhoderma</taxon>
    </lineage>
</organism>
<comment type="similarity">
    <text evidence="2">Belongs to the peptidase C19 family.</text>
</comment>
<dbReference type="OrthoDB" id="292964at2759"/>
<dbReference type="Gene3D" id="3.40.250.10">
    <property type="entry name" value="Rhodanese-like domain"/>
    <property type="match status" value="1"/>
</dbReference>
<feature type="compositionally biased region" description="Polar residues" evidence="8">
    <location>
        <begin position="641"/>
        <end position="654"/>
    </location>
</feature>
<feature type="compositionally biased region" description="Low complexity" evidence="8">
    <location>
        <begin position="201"/>
        <end position="211"/>
    </location>
</feature>
<protein>
    <recommendedName>
        <fullName evidence="3">ubiquitinyl hydrolase 1</fullName>
        <ecNumber evidence="3">3.4.19.12</ecNumber>
    </recommendedName>
</protein>
<feature type="region of interest" description="Disordered" evidence="8">
    <location>
        <begin position="588"/>
        <end position="624"/>
    </location>
</feature>
<dbReference type="PROSITE" id="PS50235">
    <property type="entry name" value="USP_3"/>
    <property type="match status" value="1"/>
</dbReference>
<dbReference type="Pfam" id="PF00581">
    <property type="entry name" value="Rhodanese"/>
    <property type="match status" value="1"/>
</dbReference>
<evidence type="ECO:0000256" key="8">
    <source>
        <dbReference type="SAM" id="MobiDB-lite"/>
    </source>
</evidence>
<keyword evidence="12" id="KW-1185">Reference proteome</keyword>
<feature type="region of interest" description="Disordered" evidence="8">
    <location>
        <begin position="188"/>
        <end position="288"/>
    </location>
</feature>
<dbReference type="AlphaFoldDB" id="A0A286UJL3"/>
<dbReference type="SMART" id="SM00450">
    <property type="entry name" value="RHOD"/>
    <property type="match status" value="1"/>
</dbReference>